<evidence type="ECO:0000256" key="3">
    <source>
        <dbReference type="ARBA" id="ARBA00012417"/>
    </source>
</evidence>
<dbReference type="InterPro" id="IPR027421">
    <property type="entry name" value="DNA_pol_lamdba_lyase_dom_sf"/>
</dbReference>
<evidence type="ECO:0000256" key="21">
    <source>
        <dbReference type="ARBA" id="ARBA00049244"/>
    </source>
</evidence>
<keyword evidence="7" id="KW-0237">DNA synthesis</keyword>
<dbReference type="SUPFAM" id="SSF89550">
    <property type="entry name" value="PHP domain-like"/>
    <property type="match status" value="1"/>
</dbReference>
<dbReference type="SMART" id="SM00483">
    <property type="entry name" value="POLXc"/>
    <property type="match status" value="1"/>
</dbReference>
<comment type="catalytic activity">
    <reaction evidence="18">
        <text>2'-deoxyribonucleotide-(2'-deoxyribose 5'-phosphate)-2'-deoxyribonucleotide-DNA = a 3'-end 2'-deoxyribonucleotide-(2,3-dehydro-2,3-deoxyribose 5'-phosphate)-DNA + a 5'-end 5'-phospho-2'-deoxyribonucleoside-DNA + H(+)</text>
        <dbReference type="Rhea" id="RHEA:66592"/>
        <dbReference type="Rhea" id="RHEA-COMP:13180"/>
        <dbReference type="Rhea" id="RHEA-COMP:16897"/>
        <dbReference type="Rhea" id="RHEA-COMP:17067"/>
        <dbReference type="ChEBI" id="CHEBI:15378"/>
        <dbReference type="ChEBI" id="CHEBI:136412"/>
        <dbReference type="ChEBI" id="CHEBI:157695"/>
        <dbReference type="ChEBI" id="CHEBI:167181"/>
        <dbReference type="EC" id="4.2.99.18"/>
    </reaction>
</comment>
<keyword evidence="27" id="KW-1185">Reference proteome</keyword>
<evidence type="ECO:0000256" key="19">
    <source>
        <dbReference type="ARBA" id="ARBA00044678"/>
    </source>
</evidence>
<dbReference type="InterPro" id="IPR037160">
    <property type="entry name" value="DNA_Pol_thumb_sf"/>
</dbReference>
<dbReference type="InterPro" id="IPR002008">
    <property type="entry name" value="DNA_pol_X_beta-like"/>
</dbReference>
<dbReference type="Pfam" id="PF02811">
    <property type="entry name" value="PHP"/>
    <property type="match status" value="1"/>
</dbReference>
<evidence type="ECO:0000256" key="22">
    <source>
        <dbReference type="SAM" id="MobiDB-lite"/>
    </source>
</evidence>
<dbReference type="PRINTS" id="PR00870">
    <property type="entry name" value="DNAPOLXBETA"/>
</dbReference>
<dbReference type="EC" id="2.7.7.7" evidence="3"/>
<dbReference type="SMART" id="SM00481">
    <property type="entry name" value="POLIIIAc"/>
    <property type="match status" value="1"/>
</dbReference>
<dbReference type="InterPro" id="IPR043519">
    <property type="entry name" value="NT_sf"/>
</dbReference>
<dbReference type="GO" id="GO:0004527">
    <property type="term" value="F:exonuclease activity"/>
    <property type="evidence" value="ECO:0007669"/>
    <property type="project" value="UniProtKB-KW"/>
</dbReference>
<evidence type="ECO:0000256" key="17">
    <source>
        <dbReference type="ARBA" id="ARBA00035726"/>
    </source>
</evidence>
<dbReference type="CDD" id="cd00141">
    <property type="entry name" value="NT_POLXc"/>
    <property type="match status" value="1"/>
</dbReference>
<keyword evidence="26" id="KW-0540">Nuclease</keyword>
<evidence type="ECO:0000256" key="13">
    <source>
        <dbReference type="ARBA" id="ARBA00022932"/>
    </source>
</evidence>
<dbReference type="NCBIfam" id="NF006375">
    <property type="entry name" value="PRK08609.1"/>
    <property type="match status" value="1"/>
</dbReference>
<keyword evidence="13" id="KW-0239">DNA-directed DNA polymerase</keyword>
<feature type="domain" description="Helix-hairpin-helix DNA-binding motif class 1" evidence="23">
    <location>
        <begin position="141"/>
        <end position="160"/>
    </location>
</feature>
<organism evidence="26 27">
    <name type="scientific">Streptomyces vastus</name>
    <dbReference type="NCBI Taxonomy" id="285451"/>
    <lineage>
        <taxon>Bacteria</taxon>
        <taxon>Bacillati</taxon>
        <taxon>Actinomycetota</taxon>
        <taxon>Actinomycetes</taxon>
        <taxon>Kitasatosporales</taxon>
        <taxon>Streptomycetaceae</taxon>
        <taxon>Streptomyces</taxon>
    </lineage>
</organism>
<dbReference type="Proteomes" id="UP001500151">
    <property type="component" value="Unassembled WGS sequence"/>
</dbReference>
<keyword evidence="26" id="KW-0378">Hydrolase</keyword>
<keyword evidence="26" id="KW-0269">Exonuclease</keyword>
<evidence type="ECO:0000256" key="7">
    <source>
        <dbReference type="ARBA" id="ARBA00022634"/>
    </source>
</evidence>
<evidence type="ECO:0000259" key="24">
    <source>
        <dbReference type="SMART" id="SM00481"/>
    </source>
</evidence>
<dbReference type="Pfam" id="PF14520">
    <property type="entry name" value="HHH_5"/>
    <property type="match status" value="1"/>
</dbReference>
<keyword evidence="9" id="KW-0548">Nucleotidyltransferase</keyword>
<feature type="domain" description="DNA-directed DNA polymerase X" evidence="25">
    <location>
        <begin position="52"/>
        <end position="365"/>
    </location>
</feature>
<comment type="cofactor">
    <cofactor evidence="1">
        <name>Mg(2+)</name>
        <dbReference type="ChEBI" id="CHEBI:18420"/>
    </cofactor>
</comment>
<keyword evidence="11" id="KW-0227">DNA damage</keyword>
<evidence type="ECO:0000256" key="8">
    <source>
        <dbReference type="ARBA" id="ARBA00022679"/>
    </source>
</evidence>
<evidence type="ECO:0000313" key="26">
    <source>
        <dbReference type="EMBL" id="GAA2633770.1"/>
    </source>
</evidence>
<accession>A0ABN3QS38</accession>
<evidence type="ECO:0000259" key="25">
    <source>
        <dbReference type="SMART" id="SM00483"/>
    </source>
</evidence>
<evidence type="ECO:0000256" key="11">
    <source>
        <dbReference type="ARBA" id="ARBA00022763"/>
    </source>
</evidence>
<evidence type="ECO:0000313" key="27">
    <source>
        <dbReference type="Proteomes" id="UP001500151"/>
    </source>
</evidence>
<keyword evidence="14" id="KW-0915">Sodium</keyword>
<dbReference type="InterPro" id="IPR047967">
    <property type="entry name" value="PolX_PHP"/>
</dbReference>
<dbReference type="InterPro" id="IPR004013">
    <property type="entry name" value="PHP_dom"/>
</dbReference>
<evidence type="ECO:0000256" key="15">
    <source>
        <dbReference type="ARBA" id="ARBA00023204"/>
    </source>
</evidence>
<comment type="caution">
    <text evidence="26">The sequence shown here is derived from an EMBL/GenBank/DDBJ whole genome shotgun (WGS) entry which is preliminary data.</text>
</comment>
<gene>
    <name evidence="26" type="primary">polX</name>
    <name evidence="26" type="ORF">GCM10010307_28430</name>
</gene>
<keyword evidence="15" id="KW-0234">DNA repair</keyword>
<evidence type="ECO:0000256" key="2">
    <source>
        <dbReference type="ARBA" id="ARBA00004496"/>
    </source>
</evidence>
<evidence type="ECO:0000256" key="4">
    <source>
        <dbReference type="ARBA" id="ARBA00012720"/>
    </source>
</evidence>
<dbReference type="InterPro" id="IPR010996">
    <property type="entry name" value="HHH_MUS81"/>
</dbReference>
<evidence type="ECO:0000256" key="10">
    <source>
        <dbReference type="ARBA" id="ARBA00022705"/>
    </source>
</evidence>
<evidence type="ECO:0000259" key="23">
    <source>
        <dbReference type="SMART" id="SM00278"/>
    </source>
</evidence>
<dbReference type="InterPro" id="IPR002054">
    <property type="entry name" value="DNA-dir_DNA_pol_X"/>
</dbReference>
<feature type="domain" description="Polymerase/histidinol phosphatase N-terminal" evidence="24">
    <location>
        <begin position="389"/>
        <end position="473"/>
    </location>
</feature>
<keyword evidence="10" id="KW-0235">DNA replication</keyword>
<dbReference type="SUPFAM" id="SSF47802">
    <property type="entry name" value="DNA polymerase beta, N-terminal domain-like"/>
    <property type="match status" value="1"/>
</dbReference>
<comment type="subcellular location">
    <subcellularLocation>
        <location evidence="2">Cytoplasm</location>
    </subcellularLocation>
</comment>
<evidence type="ECO:0000256" key="5">
    <source>
        <dbReference type="ARBA" id="ARBA00020020"/>
    </source>
</evidence>
<keyword evidence="8" id="KW-0808">Transferase</keyword>
<reference evidence="26 27" key="1">
    <citation type="journal article" date="2019" name="Int. J. Syst. Evol. Microbiol.">
        <title>The Global Catalogue of Microorganisms (GCM) 10K type strain sequencing project: providing services to taxonomists for standard genome sequencing and annotation.</title>
        <authorList>
            <consortium name="The Broad Institute Genomics Platform"/>
            <consortium name="The Broad Institute Genome Sequencing Center for Infectious Disease"/>
            <person name="Wu L."/>
            <person name="Ma J."/>
        </authorList>
    </citation>
    <scope>NUCLEOTIDE SEQUENCE [LARGE SCALE GENOMIC DNA]</scope>
    <source>
        <strain evidence="26 27">JCM 4524</strain>
    </source>
</reference>
<proteinExistence type="predicted"/>
<dbReference type="CDD" id="cd07436">
    <property type="entry name" value="PHP_PolX"/>
    <property type="match status" value="1"/>
</dbReference>
<dbReference type="SMART" id="SM00278">
    <property type="entry name" value="HhH1"/>
    <property type="match status" value="3"/>
</dbReference>
<evidence type="ECO:0000256" key="9">
    <source>
        <dbReference type="ARBA" id="ARBA00022695"/>
    </source>
</evidence>
<feature type="domain" description="Helix-hairpin-helix DNA-binding motif class 1" evidence="23">
    <location>
        <begin position="176"/>
        <end position="195"/>
    </location>
</feature>
<comment type="catalytic activity">
    <reaction evidence="21">
        <text>DNA(n) + a 2'-deoxyribonucleoside 5'-triphosphate = DNA(n+1) + diphosphate</text>
        <dbReference type="Rhea" id="RHEA:22508"/>
        <dbReference type="Rhea" id="RHEA-COMP:17339"/>
        <dbReference type="Rhea" id="RHEA-COMP:17340"/>
        <dbReference type="ChEBI" id="CHEBI:33019"/>
        <dbReference type="ChEBI" id="CHEBI:61560"/>
        <dbReference type="ChEBI" id="CHEBI:173112"/>
        <dbReference type="EC" id="2.7.7.7"/>
    </reaction>
</comment>
<dbReference type="InterPro" id="IPR003141">
    <property type="entry name" value="Pol/His_phosphatase_N"/>
</dbReference>
<comment type="function">
    <text evidence="20">Repair polymerase that plays a key role in base-excision repair. During this process, the damaged base is excised by specific DNA glycosylases, the DNA backbone is nicked at the abasic site by an apurinic/apyrimidic (AP) endonuclease, and POLB removes 5'-deoxyribose-phosphate from the preincised AP site acting as a 5'-deoxyribose-phosphate lyase (5'-dRP lyase); through its DNA polymerase activity, it adds one nucleotide to the 3' end of the arising single-nucleotide gap. Conducts 'gap-filling' DNA synthesis in a stepwise distributive fashion rather than in a processive fashion as for other DNA polymerases. It is also able to cleave sugar-phosphate bonds 3' to an intact AP site, acting as an AP lyase.</text>
</comment>
<evidence type="ECO:0000256" key="16">
    <source>
        <dbReference type="ARBA" id="ARBA00035717"/>
    </source>
</evidence>
<dbReference type="Gene3D" id="3.30.460.10">
    <property type="entry name" value="Beta Polymerase, domain 2"/>
    <property type="match status" value="1"/>
</dbReference>
<name>A0ABN3QS38_9ACTN</name>
<evidence type="ECO:0000256" key="12">
    <source>
        <dbReference type="ARBA" id="ARBA00022843"/>
    </source>
</evidence>
<feature type="region of interest" description="Disordered" evidence="22">
    <location>
        <begin position="1"/>
        <end position="38"/>
    </location>
</feature>
<comment type="catalytic activity">
    <reaction evidence="19">
        <text>a 5'-end 2'-deoxyribose-2'-deoxyribonucleotide-DNA = (2E,4S)-4-hydroxypenten-2-al-5-phosphate + a 5'-end 5'-phospho-2'-deoxyribonucleoside-DNA + H(+)</text>
        <dbReference type="Rhea" id="RHEA:76255"/>
        <dbReference type="Rhea" id="RHEA-COMP:13180"/>
        <dbReference type="Rhea" id="RHEA-COMP:18657"/>
        <dbReference type="ChEBI" id="CHEBI:15378"/>
        <dbReference type="ChEBI" id="CHEBI:136412"/>
        <dbReference type="ChEBI" id="CHEBI:195194"/>
        <dbReference type="ChEBI" id="CHEBI:195195"/>
    </reaction>
</comment>
<dbReference type="Pfam" id="PF14791">
    <property type="entry name" value="DNA_pol_B_thumb"/>
    <property type="match status" value="1"/>
</dbReference>
<dbReference type="Gene3D" id="3.30.210.10">
    <property type="entry name" value="DNA polymerase, thumb domain"/>
    <property type="match status" value="1"/>
</dbReference>
<dbReference type="PANTHER" id="PTHR36928:SF1">
    <property type="entry name" value="PHOSPHATASE YCDX-RELATED"/>
    <property type="match status" value="1"/>
</dbReference>
<dbReference type="InterPro" id="IPR050243">
    <property type="entry name" value="PHP_phosphatase"/>
</dbReference>
<dbReference type="EMBL" id="BAAASJ010000030">
    <property type="protein sequence ID" value="GAA2633770.1"/>
    <property type="molecule type" value="Genomic_DNA"/>
</dbReference>
<dbReference type="Gene3D" id="1.10.150.20">
    <property type="entry name" value="5' to 3' exonuclease, C-terminal subdomain"/>
    <property type="match status" value="1"/>
</dbReference>
<dbReference type="SUPFAM" id="SSF81301">
    <property type="entry name" value="Nucleotidyltransferase"/>
    <property type="match status" value="1"/>
</dbReference>
<evidence type="ECO:0000256" key="6">
    <source>
        <dbReference type="ARBA" id="ARBA00022481"/>
    </source>
</evidence>
<dbReference type="InterPro" id="IPR016195">
    <property type="entry name" value="Pol/histidinol_Pase-like"/>
</dbReference>
<dbReference type="InterPro" id="IPR003583">
    <property type="entry name" value="Hlx-hairpin-Hlx_DNA-bd_motif"/>
</dbReference>
<feature type="domain" description="Helix-hairpin-helix DNA-binding motif class 1" evidence="23">
    <location>
        <begin position="101"/>
        <end position="120"/>
    </location>
</feature>
<evidence type="ECO:0000256" key="14">
    <source>
        <dbReference type="ARBA" id="ARBA00023053"/>
    </source>
</evidence>
<protein>
    <recommendedName>
        <fullName evidence="5">DNA polymerase beta</fullName>
        <ecNumber evidence="3">2.7.7.7</ecNumber>
        <ecNumber evidence="4">4.2.99.18</ecNumber>
    </recommendedName>
    <alternativeName>
        <fullName evidence="16">5'-deoxyribose-phosphate lyase</fullName>
    </alternativeName>
    <alternativeName>
        <fullName evidence="17">AP lyase</fullName>
    </alternativeName>
</protein>
<dbReference type="PANTHER" id="PTHR36928">
    <property type="entry name" value="PHOSPHATASE YCDX-RELATED"/>
    <property type="match status" value="1"/>
</dbReference>
<keyword evidence="6" id="KW-0488">Methylation</keyword>
<dbReference type="Gene3D" id="1.10.150.110">
    <property type="entry name" value="DNA polymerase beta, N-terminal domain-like"/>
    <property type="match status" value="1"/>
</dbReference>
<dbReference type="EC" id="4.2.99.18" evidence="4"/>
<evidence type="ECO:0000256" key="18">
    <source>
        <dbReference type="ARBA" id="ARBA00044632"/>
    </source>
</evidence>
<dbReference type="Gene3D" id="3.20.20.140">
    <property type="entry name" value="Metal-dependent hydrolases"/>
    <property type="match status" value="1"/>
</dbReference>
<dbReference type="Pfam" id="PF14716">
    <property type="entry name" value="HHH_8"/>
    <property type="match status" value="1"/>
</dbReference>
<dbReference type="InterPro" id="IPR029398">
    <property type="entry name" value="PolB_thumb"/>
</dbReference>
<keyword evidence="12" id="KW-0832">Ubl conjugation</keyword>
<evidence type="ECO:0000256" key="1">
    <source>
        <dbReference type="ARBA" id="ARBA00001946"/>
    </source>
</evidence>
<sequence length="631" mass="69595">MSLGPAPVRTEARASGAPAPRLGTYRRPSVASARQPGACRRPMRAYPGYVARSNDEVAALLSEYADLISITGGDAYRVRVYEKAARAVGGYHAEVSTLDVKGLQEIPNVGKSIAEKIVEYFRSGSVSAVEELRAKIPAGVRRLTAIPTLGPKKASVLYEELGISSVEELADAIHEERLRDLKGFGPKTEENILHGIELLQSSGDRVLLDVAMDLADDIVAELSRVTGCRRCTYAGSLRRFRETIGDIDVLAAAARSAPLMRAFTELPYVSEVIAHGEKKTSIRTTKGLSVDLRVVPPDSWGAALQYFTGSKAHNIRTRELAVHQKLKLSEYGLFDAESGEKIVSKTEEEVYARLGLPWIPPTLREDRGEIEAGLRGELPDLVTEADIRGDLHTHTDLTDGLAPLEEMIAAAAERGYAYYAITDHGPNLYMQRMTDERMLAQRERVRELDGEYAKRGKRGGMRLLHGVELNIDPDGGVDWPEEFLAGFDLCVASVHSHFNQGREALTRRIVRACENPYVTIIGHPTTRILGKRPGVDVDLDAVFAACARTGTALEVNAHPDRLDLRDEDILRAKRHGVKFAVDSDAHAMLHLDNMRYGVGTAQRGWLTKEDVINTWPEARLRRFLRKEAAGR</sequence>
<evidence type="ECO:0000256" key="20">
    <source>
        <dbReference type="ARBA" id="ARBA00045548"/>
    </source>
</evidence>